<accession>V4RMU6</accession>
<evidence type="ECO:0000256" key="1">
    <source>
        <dbReference type="SAM" id="MobiDB-lite"/>
    </source>
</evidence>
<organism evidence="2 3">
    <name type="scientific">Lutibaculum baratangense AMV1</name>
    <dbReference type="NCBI Taxonomy" id="631454"/>
    <lineage>
        <taxon>Bacteria</taxon>
        <taxon>Pseudomonadati</taxon>
        <taxon>Pseudomonadota</taxon>
        <taxon>Alphaproteobacteria</taxon>
        <taxon>Hyphomicrobiales</taxon>
        <taxon>Tepidamorphaceae</taxon>
        <taxon>Lutibaculum</taxon>
    </lineage>
</organism>
<gene>
    <name evidence="2" type="ORF">N177_0828</name>
</gene>
<dbReference type="AlphaFoldDB" id="V4RMU6"/>
<protein>
    <submittedName>
        <fullName evidence="2">Uncharacterized protein</fullName>
    </submittedName>
</protein>
<dbReference type="STRING" id="631454.N177_0828"/>
<name>V4RMU6_9HYPH</name>
<comment type="caution">
    <text evidence="2">The sequence shown here is derived from an EMBL/GenBank/DDBJ whole genome shotgun (WGS) entry which is preliminary data.</text>
</comment>
<dbReference type="EMBL" id="AWXZ01000014">
    <property type="protein sequence ID" value="ESR26609.1"/>
    <property type="molecule type" value="Genomic_DNA"/>
</dbReference>
<proteinExistence type="predicted"/>
<evidence type="ECO:0000313" key="2">
    <source>
        <dbReference type="EMBL" id="ESR26609.1"/>
    </source>
</evidence>
<reference evidence="2 3" key="1">
    <citation type="journal article" date="2014" name="Genome Announc.">
        <title>Draft Genome Sequence of Lutibaculum baratangense Strain AMV1T, Isolated from a Mud Volcano in Andamans, India.</title>
        <authorList>
            <person name="Singh A."/>
            <person name="Sreenivas A."/>
            <person name="Sathyanarayana Reddy G."/>
            <person name="Pinnaka A.K."/>
            <person name="Shivaji S."/>
        </authorList>
    </citation>
    <scope>NUCLEOTIDE SEQUENCE [LARGE SCALE GENOMIC DNA]</scope>
    <source>
        <strain evidence="2 3">AMV1</strain>
    </source>
</reference>
<dbReference type="Proteomes" id="UP000017819">
    <property type="component" value="Unassembled WGS sequence"/>
</dbReference>
<evidence type="ECO:0000313" key="3">
    <source>
        <dbReference type="Proteomes" id="UP000017819"/>
    </source>
</evidence>
<keyword evidence="3" id="KW-1185">Reference proteome</keyword>
<sequence length="38" mass="4491">MPGGVARRVRPSSILSRQLGGRRDRRRLNRLIERTYLQ</sequence>
<feature type="region of interest" description="Disordered" evidence="1">
    <location>
        <begin position="1"/>
        <end position="21"/>
    </location>
</feature>